<feature type="chain" id="PRO_5009207817" evidence="1">
    <location>
        <begin position="22"/>
        <end position="221"/>
    </location>
</feature>
<evidence type="ECO:0000256" key="1">
    <source>
        <dbReference type="SAM" id="SignalP"/>
    </source>
</evidence>
<dbReference type="OrthoDB" id="9834262at2"/>
<dbReference type="Proteomes" id="UP000175989">
    <property type="component" value="Unassembled WGS sequence"/>
</dbReference>
<evidence type="ECO:0000313" key="3">
    <source>
        <dbReference type="Proteomes" id="UP000175989"/>
    </source>
</evidence>
<name>A0A1E7WW39_9BURK</name>
<keyword evidence="3" id="KW-1185">Reference proteome</keyword>
<protein>
    <submittedName>
        <fullName evidence="2">Uncharacterized protein</fullName>
    </submittedName>
</protein>
<reference evidence="3" key="1">
    <citation type="journal article" date="2016" name="Front. Microbiol.">
        <title>Molecular Keys to the Janthinobacterium and Duganella spp. Interaction with the Plant Pathogen Fusarium graminearum.</title>
        <authorList>
            <person name="Haack F.S."/>
            <person name="Poehlein A."/>
            <person name="Kroger C."/>
            <person name="Voigt C.A."/>
            <person name="Piepenbring M."/>
            <person name="Bode H.B."/>
            <person name="Daniel R."/>
            <person name="Schafer W."/>
            <person name="Streit W.R."/>
        </authorList>
    </citation>
    <scope>NUCLEOTIDE SEQUENCE [LARGE SCALE GENOMIC DNA]</scope>
    <source>
        <strain evidence="3">T54</strain>
    </source>
</reference>
<accession>A0A1E7WW39</accession>
<comment type="caution">
    <text evidence="2">The sequence shown here is derived from an EMBL/GenBank/DDBJ whole genome shotgun (WGS) entry which is preliminary data.</text>
</comment>
<sequence length="221" mass="23682">MKLGPSLLLALAISSPSFSYAQATCPATLKWTDATDVERTTAKKGRVWKAKVENYTNASVAHLDVDGKQAAIITILPSNSSDTIRLTSGPDKPNPAVFSEISMLLAPPMTRGDWPRMKSPCALADGAGIDFDETDIPGLEHAKGEDGPTVTGTIKREGLNITYSMEADGKESWQGRLGYAPAAKEIDPNTDVQGWHVFRGRDYVETLPAGQPVALGTVIKK</sequence>
<proteinExistence type="predicted"/>
<dbReference type="RefSeq" id="WP_070247417.1">
    <property type="nucleotide sequence ID" value="NZ_LROM01000071.1"/>
</dbReference>
<dbReference type="AlphaFoldDB" id="A0A1E7WW39"/>
<feature type="signal peptide" evidence="1">
    <location>
        <begin position="1"/>
        <end position="21"/>
    </location>
</feature>
<dbReference type="EMBL" id="LROM01000071">
    <property type="protein sequence ID" value="OFA03896.1"/>
    <property type="molecule type" value="Genomic_DNA"/>
</dbReference>
<gene>
    <name evidence="2" type="ORF">DUPY_17110</name>
</gene>
<keyword evidence="1" id="KW-0732">Signal</keyword>
<evidence type="ECO:0000313" key="2">
    <source>
        <dbReference type="EMBL" id="OFA03896.1"/>
    </source>
</evidence>
<organism evidence="2 3">
    <name type="scientific">Duganella phyllosphaerae</name>
    <dbReference type="NCBI Taxonomy" id="762836"/>
    <lineage>
        <taxon>Bacteria</taxon>
        <taxon>Pseudomonadati</taxon>
        <taxon>Pseudomonadota</taxon>
        <taxon>Betaproteobacteria</taxon>
        <taxon>Burkholderiales</taxon>
        <taxon>Oxalobacteraceae</taxon>
        <taxon>Telluria group</taxon>
        <taxon>Duganella</taxon>
    </lineage>
</organism>